<dbReference type="Gene3D" id="3.30.450.60">
    <property type="match status" value="1"/>
</dbReference>
<feature type="region of interest" description="Disordered" evidence="1">
    <location>
        <begin position="310"/>
        <end position="335"/>
    </location>
</feature>
<dbReference type="GeneID" id="20646205"/>
<sequence length="365" mass="41378">MDASSSYDMDDQDSKYDNFNFNEIFKGEQMNNELYDLSKRSLSSGKGLHEASTSGTNWRGEVVIVAMLPVWIGDVEVVEFDKSTADRCILDVERQFVIVLSLAGDKTSALHRGGKTRRALQSLGGDVCERNELSVKKMMRTMMTELTKMMLIKRLEEEIDAVMDMTENTCDSSANAIIKMKQETRIDSMSAVAGCWMKNMYDSSADAITKTQNEFRIAEAGGTLVEELRVRLCRCHCEDRVVSIETWTLLFVEEPDRNFGNVCELDTIFNPHKAYYIQNELFTGYSRQELSKEAILRICTHLSYSTPQLMSKRDAEGTTVETSGREDAKSTTGTAGWGLVTEPTMPYVDSSKLVRYEHFILYWVL</sequence>
<dbReference type="InterPro" id="IPR022775">
    <property type="entry name" value="AP_mu_sigma_su"/>
</dbReference>
<dbReference type="AlphaFoldDB" id="G4ZER6"/>
<dbReference type="EMBL" id="JH159154">
    <property type="protein sequence ID" value="EGZ16980.1"/>
    <property type="molecule type" value="Genomic_DNA"/>
</dbReference>
<organism evidence="3 4">
    <name type="scientific">Phytophthora sojae (strain P6497)</name>
    <name type="common">Soybean stem and root rot agent</name>
    <name type="synonym">Phytophthora megasperma f. sp. glycines</name>
    <dbReference type="NCBI Taxonomy" id="1094619"/>
    <lineage>
        <taxon>Eukaryota</taxon>
        <taxon>Sar</taxon>
        <taxon>Stramenopiles</taxon>
        <taxon>Oomycota</taxon>
        <taxon>Peronosporomycetes</taxon>
        <taxon>Peronosporales</taxon>
        <taxon>Peronosporaceae</taxon>
        <taxon>Phytophthora</taxon>
    </lineage>
</organism>
<dbReference type="InParanoid" id="G4ZER6"/>
<accession>G4ZER6</accession>
<dbReference type="STRING" id="1094619.G4ZER6"/>
<feature type="domain" description="AP complex mu/sigma subunit" evidence="2">
    <location>
        <begin position="250"/>
        <end position="298"/>
    </location>
</feature>
<keyword evidence="4" id="KW-1185">Reference proteome</keyword>
<dbReference type="RefSeq" id="XP_009526038.1">
    <property type="nucleotide sequence ID" value="XM_009527743.1"/>
</dbReference>
<protein>
    <recommendedName>
        <fullName evidence="2">AP complex mu/sigma subunit domain-containing protein</fullName>
    </recommendedName>
</protein>
<evidence type="ECO:0000256" key="1">
    <source>
        <dbReference type="SAM" id="MobiDB-lite"/>
    </source>
</evidence>
<gene>
    <name evidence="3" type="ORF">PHYSODRAFT_331019</name>
</gene>
<dbReference type="Proteomes" id="UP000002640">
    <property type="component" value="Unassembled WGS sequence"/>
</dbReference>
<evidence type="ECO:0000313" key="4">
    <source>
        <dbReference type="Proteomes" id="UP000002640"/>
    </source>
</evidence>
<evidence type="ECO:0000313" key="3">
    <source>
        <dbReference type="EMBL" id="EGZ16980.1"/>
    </source>
</evidence>
<reference evidence="3 4" key="1">
    <citation type="journal article" date="2006" name="Science">
        <title>Phytophthora genome sequences uncover evolutionary origins and mechanisms of pathogenesis.</title>
        <authorList>
            <person name="Tyler B.M."/>
            <person name="Tripathy S."/>
            <person name="Zhang X."/>
            <person name="Dehal P."/>
            <person name="Jiang R.H."/>
            <person name="Aerts A."/>
            <person name="Arredondo F.D."/>
            <person name="Baxter L."/>
            <person name="Bensasson D."/>
            <person name="Beynon J.L."/>
            <person name="Chapman J."/>
            <person name="Damasceno C.M."/>
            <person name="Dorrance A.E."/>
            <person name="Dou D."/>
            <person name="Dickerman A.W."/>
            <person name="Dubchak I.L."/>
            <person name="Garbelotto M."/>
            <person name="Gijzen M."/>
            <person name="Gordon S.G."/>
            <person name="Govers F."/>
            <person name="Grunwald N.J."/>
            <person name="Huang W."/>
            <person name="Ivors K.L."/>
            <person name="Jones R.W."/>
            <person name="Kamoun S."/>
            <person name="Krampis K."/>
            <person name="Lamour K.H."/>
            <person name="Lee M.K."/>
            <person name="McDonald W.H."/>
            <person name="Medina M."/>
            <person name="Meijer H.J."/>
            <person name="Nordberg E.K."/>
            <person name="Maclean D.J."/>
            <person name="Ospina-Giraldo M.D."/>
            <person name="Morris P.F."/>
            <person name="Phuntumart V."/>
            <person name="Putnam N.H."/>
            <person name="Rash S."/>
            <person name="Rose J.K."/>
            <person name="Sakihama Y."/>
            <person name="Salamov A.A."/>
            <person name="Savidor A."/>
            <person name="Scheuring C.F."/>
            <person name="Smith B.M."/>
            <person name="Sobral B.W."/>
            <person name="Terry A."/>
            <person name="Torto-Alalibo T.A."/>
            <person name="Win J."/>
            <person name="Xu Z."/>
            <person name="Zhang H."/>
            <person name="Grigoriev I.V."/>
            <person name="Rokhsar D.S."/>
            <person name="Boore J.L."/>
        </authorList>
    </citation>
    <scope>NUCLEOTIDE SEQUENCE [LARGE SCALE GENOMIC DNA]</scope>
    <source>
        <strain evidence="3 4">P6497</strain>
    </source>
</reference>
<evidence type="ECO:0000259" key="2">
    <source>
        <dbReference type="Pfam" id="PF01217"/>
    </source>
</evidence>
<dbReference type="KEGG" id="psoj:PHYSODRAFT_331019"/>
<name>G4ZER6_PHYSP</name>
<dbReference type="Pfam" id="PF01217">
    <property type="entry name" value="Clat_adaptor_s"/>
    <property type="match status" value="1"/>
</dbReference>
<proteinExistence type="predicted"/>